<comment type="catalytic activity">
    <reaction evidence="1">
        <text>ATP + protein L-histidine = ADP + protein N-phospho-L-histidine.</text>
        <dbReference type="EC" id="2.7.13.3"/>
    </reaction>
</comment>
<dbReference type="GO" id="GO:0005886">
    <property type="term" value="C:plasma membrane"/>
    <property type="evidence" value="ECO:0007669"/>
    <property type="project" value="UniProtKB-SubCell"/>
</dbReference>
<dbReference type="Gene3D" id="1.10.287.130">
    <property type="match status" value="1"/>
</dbReference>
<evidence type="ECO:0000256" key="2">
    <source>
        <dbReference type="ARBA" id="ARBA00004236"/>
    </source>
</evidence>
<dbReference type="Gene3D" id="3.30.565.10">
    <property type="entry name" value="Histidine kinase-like ATPase, C-terminal domain"/>
    <property type="match status" value="1"/>
</dbReference>
<dbReference type="Pfam" id="PF00512">
    <property type="entry name" value="HisKA"/>
    <property type="match status" value="1"/>
</dbReference>
<keyword evidence="11" id="KW-0472">Membrane</keyword>
<evidence type="ECO:0000313" key="15">
    <source>
        <dbReference type="EMBL" id="CAB4902794.1"/>
    </source>
</evidence>
<organism evidence="15">
    <name type="scientific">freshwater metagenome</name>
    <dbReference type="NCBI Taxonomy" id="449393"/>
    <lineage>
        <taxon>unclassified sequences</taxon>
        <taxon>metagenomes</taxon>
        <taxon>ecological metagenomes</taxon>
    </lineage>
</organism>
<keyword evidence="9" id="KW-0067">ATP-binding</keyword>
<dbReference type="EMBL" id="CAFBQA010000090">
    <property type="protein sequence ID" value="CAB5041538.1"/>
    <property type="molecule type" value="Genomic_DNA"/>
</dbReference>
<dbReference type="InterPro" id="IPR003661">
    <property type="entry name" value="HisK_dim/P_dom"/>
</dbReference>
<dbReference type="GO" id="GO:0005524">
    <property type="term" value="F:ATP binding"/>
    <property type="evidence" value="ECO:0007669"/>
    <property type="project" value="UniProtKB-KW"/>
</dbReference>
<evidence type="ECO:0000256" key="11">
    <source>
        <dbReference type="ARBA" id="ARBA00023136"/>
    </source>
</evidence>
<dbReference type="AlphaFoldDB" id="A0A6J7G7Q4"/>
<protein>
    <recommendedName>
        <fullName evidence="3">histidine kinase</fullName>
        <ecNumber evidence="3">2.7.13.3</ecNumber>
    </recommendedName>
</protein>
<dbReference type="SUPFAM" id="SSF47384">
    <property type="entry name" value="Homodimeric domain of signal transducing histidine kinase"/>
    <property type="match status" value="1"/>
</dbReference>
<gene>
    <name evidence="13" type="ORF">UFOPK2593_00633</name>
    <name evidence="14" type="ORF">UFOPK2894_01275</name>
    <name evidence="15" type="ORF">UFOPK3492_01028</name>
    <name evidence="16" type="ORF">UFOPK4234_01310</name>
    <name evidence="17" type="ORF">UFOPK4295_01512</name>
</gene>
<evidence type="ECO:0000256" key="3">
    <source>
        <dbReference type="ARBA" id="ARBA00012438"/>
    </source>
</evidence>
<dbReference type="SUPFAM" id="SSF55874">
    <property type="entry name" value="ATPase domain of HSP90 chaperone/DNA topoisomerase II/histidine kinase"/>
    <property type="match status" value="1"/>
</dbReference>
<dbReference type="PROSITE" id="PS50109">
    <property type="entry name" value="HIS_KIN"/>
    <property type="match status" value="1"/>
</dbReference>
<evidence type="ECO:0000313" key="13">
    <source>
        <dbReference type="EMBL" id="CAB4701139.1"/>
    </source>
</evidence>
<keyword evidence="7" id="KW-0547">Nucleotide-binding</keyword>
<dbReference type="InterPro" id="IPR003594">
    <property type="entry name" value="HATPase_dom"/>
</dbReference>
<keyword evidence="10" id="KW-0902">Two-component regulatory system</keyword>
<feature type="domain" description="Histidine kinase" evidence="12">
    <location>
        <begin position="150"/>
        <end position="366"/>
    </location>
</feature>
<dbReference type="Pfam" id="PF02518">
    <property type="entry name" value="HATPase_c"/>
    <property type="match status" value="1"/>
</dbReference>
<dbReference type="CDD" id="cd00075">
    <property type="entry name" value="HATPase"/>
    <property type="match status" value="1"/>
</dbReference>
<dbReference type="FunFam" id="1.10.287.130:FF:000008">
    <property type="entry name" value="Two-component sensor histidine kinase"/>
    <property type="match status" value="1"/>
</dbReference>
<proteinExistence type="predicted"/>
<evidence type="ECO:0000256" key="10">
    <source>
        <dbReference type="ARBA" id="ARBA00023012"/>
    </source>
</evidence>
<dbReference type="GO" id="GO:0000155">
    <property type="term" value="F:phosphorelay sensor kinase activity"/>
    <property type="evidence" value="ECO:0007669"/>
    <property type="project" value="InterPro"/>
</dbReference>
<evidence type="ECO:0000256" key="6">
    <source>
        <dbReference type="ARBA" id="ARBA00022679"/>
    </source>
</evidence>
<dbReference type="EMBL" id="CAEZZQ010000091">
    <property type="protein sequence ID" value="CAB4782003.1"/>
    <property type="molecule type" value="Genomic_DNA"/>
</dbReference>
<keyword evidence="6" id="KW-0808">Transferase</keyword>
<evidence type="ECO:0000256" key="5">
    <source>
        <dbReference type="ARBA" id="ARBA00022553"/>
    </source>
</evidence>
<evidence type="ECO:0000256" key="4">
    <source>
        <dbReference type="ARBA" id="ARBA00022475"/>
    </source>
</evidence>
<dbReference type="EMBL" id="CAEZXW010000030">
    <property type="protein sequence ID" value="CAB4701139.1"/>
    <property type="molecule type" value="Genomic_DNA"/>
</dbReference>
<evidence type="ECO:0000259" key="12">
    <source>
        <dbReference type="PROSITE" id="PS50109"/>
    </source>
</evidence>
<dbReference type="PANTHER" id="PTHR45453:SF1">
    <property type="entry name" value="PHOSPHATE REGULON SENSOR PROTEIN PHOR"/>
    <property type="match status" value="1"/>
</dbReference>
<dbReference type="InterPro" id="IPR036890">
    <property type="entry name" value="HATPase_C_sf"/>
</dbReference>
<reference evidence="15" key="1">
    <citation type="submission" date="2020-05" db="EMBL/GenBank/DDBJ databases">
        <authorList>
            <person name="Chiriac C."/>
            <person name="Salcher M."/>
            <person name="Ghai R."/>
            <person name="Kavagutti S V."/>
        </authorList>
    </citation>
    <scope>NUCLEOTIDE SEQUENCE</scope>
</reference>
<sequence>MSNSRGRAIYDGHMARLFGRAVEQVPATPDLRLSTVVSRILSLVPESALIIAPGEKVLLASASARSLGIVRDEKLVGEELVALVRHARKGFELVESRVEFKRGRLSSGTFELLVRALLIPELGSGSVLVLIADESESRLVDEVRRDFVANISHELKTPIGALSILAEAVVEASDDPDAVKRFAERMGMEAVRLGDLVQEIIDLSRLQSQDPLAHASLVQLENVMSMALDRTKLSAQKRDITVVPSSAGGLAVMGNQEQLTTALTNLINNAIAYSPDHTSVGIGIESQADIVEISVSDQGIGISEADIERIFERFYRVDPARSRATGGTGLGLAIVKHIVTNHGGDIRVWSLEGSGSTFTLRLPLASNSQESE</sequence>
<dbReference type="FunFam" id="3.30.565.10:FF:000006">
    <property type="entry name" value="Sensor histidine kinase WalK"/>
    <property type="match status" value="1"/>
</dbReference>
<dbReference type="GO" id="GO:0016036">
    <property type="term" value="P:cellular response to phosphate starvation"/>
    <property type="evidence" value="ECO:0007669"/>
    <property type="project" value="TreeGrafter"/>
</dbReference>
<evidence type="ECO:0000256" key="1">
    <source>
        <dbReference type="ARBA" id="ARBA00000085"/>
    </source>
</evidence>
<keyword evidence="5" id="KW-0597">Phosphoprotein</keyword>
<dbReference type="PRINTS" id="PR00344">
    <property type="entry name" value="BCTRLSENSOR"/>
</dbReference>
<evidence type="ECO:0000256" key="8">
    <source>
        <dbReference type="ARBA" id="ARBA00022777"/>
    </source>
</evidence>
<keyword evidence="8" id="KW-0418">Kinase</keyword>
<dbReference type="GO" id="GO:0004721">
    <property type="term" value="F:phosphoprotein phosphatase activity"/>
    <property type="evidence" value="ECO:0007669"/>
    <property type="project" value="TreeGrafter"/>
</dbReference>
<dbReference type="EC" id="2.7.13.3" evidence="3"/>
<dbReference type="EMBL" id="CAFBMD010000087">
    <property type="protein sequence ID" value="CAB4902794.1"/>
    <property type="molecule type" value="Genomic_DNA"/>
</dbReference>
<name>A0A6J7G7Q4_9ZZZZ</name>
<evidence type="ECO:0000256" key="9">
    <source>
        <dbReference type="ARBA" id="ARBA00022840"/>
    </source>
</evidence>
<dbReference type="CDD" id="cd00082">
    <property type="entry name" value="HisKA"/>
    <property type="match status" value="1"/>
</dbReference>
<dbReference type="EMBL" id="CAFBQF010000115">
    <property type="protein sequence ID" value="CAB5056663.1"/>
    <property type="molecule type" value="Genomic_DNA"/>
</dbReference>
<evidence type="ECO:0000313" key="14">
    <source>
        <dbReference type="EMBL" id="CAB4782003.1"/>
    </source>
</evidence>
<comment type="subcellular location">
    <subcellularLocation>
        <location evidence="2">Cell membrane</location>
    </subcellularLocation>
</comment>
<dbReference type="SMART" id="SM00388">
    <property type="entry name" value="HisKA"/>
    <property type="match status" value="1"/>
</dbReference>
<evidence type="ECO:0000313" key="16">
    <source>
        <dbReference type="EMBL" id="CAB5041538.1"/>
    </source>
</evidence>
<dbReference type="InterPro" id="IPR005467">
    <property type="entry name" value="His_kinase_dom"/>
</dbReference>
<dbReference type="SMART" id="SM00387">
    <property type="entry name" value="HATPase_c"/>
    <property type="match status" value="1"/>
</dbReference>
<evidence type="ECO:0000256" key="7">
    <source>
        <dbReference type="ARBA" id="ARBA00022741"/>
    </source>
</evidence>
<dbReference type="InterPro" id="IPR004358">
    <property type="entry name" value="Sig_transdc_His_kin-like_C"/>
</dbReference>
<dbReference type="InterPro" id="IPR050351">
    <property type="entry name" value="BphY/WalK/GraS-like"/>
</dbReference>
<evidence type="ECO:0000313" key="17">
    <source>
        <dbReference type="EMBL" id="CAB5056663.1"/>
    </source>
</evidence>
<keyword evidence="4" id="KW-1003">Cell membrane</keyword>
<dbReference type="InterPro" id="IPR036097">
    <property type="entry name" value="HisK_dim/P_sf"/>
</dbReference>
<accession>A0A6J7G7Q4</accession>
<dbReference type="PANTHER" id="PTHR45453">
    <property type="entry name" value="PHOSPHATE REGULON SENSOR PROTEIN PHOR"/>
    <property type="match status" value="1"/>
</dbReference>